<dbReference type="Proteomes" id="UP001489004">
    <property type="component" value="Unassembled WGS sequence"/>
</dbReference>
<gene>
    <name evidence="1" type="ORF">WJX72_004664</name>
</gene>
<dbReference type="AlphaFoldDB" id="A0AAW1R6T3"/>
<name>A0AAW1R6T3_9CHLO</name>
<accession>A0AAW1R6T3</accession>
<proteinExistence type="predicted"/>
<keyword evidence="2" id="KW-1185">Reference proteome</keyword>
<evidence type="ECO:0000313" key="2">
    <source>
        <dbReference type="Proteomes" id="UP001489004"/>
    </source>
</evidence>
<comment type="caution">
    <text evidence="1">The sequence shown here is derived from an EMBL/GenBank/DDBJ whole genome shotgun (WGS) entry which is preliminary data.</text>
</comment>
<organism evidence="1 2">
    <name type="scientific">[Myrmecia] bisecta</name>
    <dbReference type="NCBI Taxonomy" id="41462"/>
    <lineage>
        <taxon>Eukaryota</taxon>
        <taxon>Viridiplantae</taxon>
        <taxon>Chlorophyta</taxon>
        <taxon>core chlorophytes</taxon>
        <taxon>Trebouxiophyceae</taxon>
        <taxon>Trebouxiales</taxon>
        <taxon>Trebouxiaceae</taxon>
        <taxon>Myrmecia</taxon>
    </lineage>
</organism>
<evidence type="ECO:0000313" key="1">
    <source>
        <dbReference type="EMBL" id="KAK9829235.1"/>
    </source>
</evidence>
<sequence>MQEVRLHSPVGLQSLTRSVSGTGGLIDLTTSAPSAPATGCWSGSVGQRLTTSTILSRCMGDRAGTGSQPQLPSLWKLAAKRNLVLEDVLPLLPIVHRYRYSSLPALDIIFIRLYSNCRTQTEKRRVDAVADQLARNVTRR</sequence>
<protein>
    <submittedName>
        <fullName evidence="1">Uncharacterized protein</fullName>
    </submittedName>
</protein>
<reference evidence="1 2" key="1">
    <citation type="journal article" date="2024" name="Nat. Commun.">
        <title>Phylogenomics reveals the evolutionary origins of lichenization in chlorophyte algae.</title>
        <authorList>
            <person name="Puginier C."/>
            <person name="Libourel C."/>
            <person name="Otte J."/>
            <person name="Skaloud P."/>
            <person name="Haon M."/>
            <person name="Grisel S."/>
            <person name="Petersen M."/>
            <person name="Berrin J.G."/>
            <person name="Delaux P.M."/>
            <person name="Dal Grande F."/>
            <person name="Keller J."/>
        </authorList>
    </citation>
    <scope>NUCLEOTIDE SEQUENCE [LARGE SCALE GENOMIC DNA]</scope>
    <source>
        <strain evidence="1 2">SAG 2043</strain>
    </source>
</reference>
<dbReference type="EMBL" id="JALJOR010000001">
    <property type="protein sequence ID" value="KAK9829235.1"/>
    <property type="molecule type" value="Genomic_DNA"/>
</dbReference>